<keyword evidence="4" id="KW-0808">Transferase</keyword>
<dbReference type="EMBL" id="JAVHJO010000005">
    <property type="protein sequence ID" value="KAK6540257.1"/>
    <property type="molecule type" value="Genomic_DNA"/>
</dbReference>
<dbReference type="InterPro" id="IPR035965">
    <property type="entry name" value="PAS-like_dom_sf"/>
</dbReference>
<dbReference type="GO" id="GO:0004673">
    <property type="term" value="F:protein histidine kinase activity"/>
    <property type="evidence" value="ECO:0007669"/>
    <property type="project" value="UniProtKB-EC"/>
</dbReference>
<organism evidence="7 8">
    <name type="scientific">Orbilia ellipsospora</name>
    <dbReference type="NCBI Taxonomy" id="2528407"/>
    <lineage>
        <taxon>Eukaryota</taxon>
        <taxon>Fungi</taxon>
        <taxon>Dikarya</taxon>
        <taxon>Ascomycota</taxon>
        <taxon>Pezizomycotina</taxon>
        <taxon>Orbiliomycetes</taxon>
        <taxon>Orbiliales</taxon>
        <taxon>Orbiliaceae</taxon>
        <taxon>Orbilia</taxon>
    </lineage>
</organism>
<accession>A0AAV9XDW0</accession>
<feature type="domain" description="PAC" evidence="6">
    <location>
        <begin position="602"/>
        <end position="659"/>
    </location>
</feature>
<comment type="caution">
    <text evidence="7">The sequence shown here is derived from an EMBL/GenBank/DDBJ whole genome shotgun (WGS) entry which is preliminary data.</text>
</comment>
<dbReference type="EC" id="2.7.13.3" evidence="2"/>
<sequence length="693" mass="78774">MGLAIQDYLLEFIRTDSRPTFVLDFTEDAIVYTNLAVDNILGGNRDKILQVIRTALNADESATQRRLGLQVTYKNYQVSLRRICLNGSREFYYIGTFDFATYRVTAESRRSSAASQSPPNGELAASRSLSVLGLTLSNAQEKLIRSNGGSLPQLDWTSENCPIPFGEARKHFNLLHSIDWGKTAVGPMSSWSVSLKTAINAIMYMNQPIVLYTGYDYVNIYNLAWGLLVAQERHPYIMGKTVPVAWPEGHEYLVPLIDKTLLGETVIREAALFFLNKSIPGEESYVSFILSPAVDDQGFYLGTFAYAMFETDIIIKKRHTKSLQKLSAKLPEVKEFGLKDGFWSAILEALDETPYDSPFVILYGVTENGRRCNYMDSRGLDPKLCGSIDLDATGHSKSQVFRERLIHTYGQQKGCVREALSSLEANYLKTMPLRGFEFCQDAITLPIRKHSGTVQAFIILGQNHRRPFDSMYQEWLSNFQNILSTSVSKIWSVKDEERLQLESKLAEMARAHNLQITQSLDKKTKELRESETLFTRTAESVPVGLVCINKEGQIIFANDAWWRICGMDRSGGPDVWDKYLYVEDRDRIVRIFNRIVEERGSMAEEFRFGNDPTPGSRGFLTWCRNSIHPSYDDDGNFTGWFGTLVDITSIKLAEEYQRELTAEAVERKRQQDNFIDVYVSHILNTLNVRNTHA</sequence>
<evidence type="ECO:0000256" key="5">
    <source>
        <dbReference type="ARBA" id="ARBA00022777"/>
    </source>
</evidence>
<dbReference type="NCBIfam" id="TIGR00229">
    <property type="entry name" value="sensory_box"/>
    <property type="match status" value="1"/>
</dbReference>
<evidence type="ECO:0000313" key="8">
    <source>
        <dbReference type="Proteomes" id="UP001365542"/>
    </source>
</evidence>
<evidence type="ECO:0000256" key="1">
    <source>
        <dbReference type="ARBA" id="ARBA00000085"/>
    </source>
</evidence>
<dbReference type="InterPro" id="IPR052162">
    <property type="entry name" value="Sensor_kinase/Photoreceptor"/>
</dbReference>
<name>A0AAV9XDW0_9PEZI</name>
<dbReference type="PANTHER" id="PTHR43304">
    <property type="entry name" value="PHYTOCHROME-LIKE PROTEIN CPH1"/>
    <property type="match status" value="1"/>
</dbReference>
<keyword evidence="5" id="KW-0418">Kinase</keyword>
<dbReference type="InterPro" id="IPR000700">
    <property type="entry name" value="PAS-assoc_C"/>
</dbReference>
<dbReference type="AlphaFoldDB" id="A0AAV9XDW0"/>
<keyword evidence="8" id="KW-1185">Reference proteome</keyword>
<evidence type="ECO:0000256" key="2">
    <source>
        <dbReference type="ARBA" id="ARBA00012438"/>
    </source>
</evidence>
<proteinExistence type="predicted"/>
<dbReference type="Proteomes" id="UP001365542">
    <property type="component" value="Unassembled WGS sequence"/>
</dbReference>
<dbReference type="Pfam" id="PF13426">
    <property type="entry name" value="PAS_9"/>
    <property type="match status" value="1"/>
</dbReference>
<evidence type="ECO:0000256" key="3">
    <source>
        <dbReference type="ARBA" id="ARBA00022553"/>
    </source>
</evidence>
<dbReference type="PANTHER" id="PTHR43304:SF1">
    <property type="entry name" value="PAC DOMAIN-CONTAINING PROTEIN"/>
    <property type="match status" value="1"/>
</dbReference>
<keyword evidence="3" id="KW-0597">Phosphoprotein</keyword>
<dbReference type="PROSITE" id="PS50113">
    <property type="entry name" value="PAC"/>
    <property type="match status" value="1"/>
</dbReference>
<evidence type="ECO:0000256" key="4">
    <source>
        <dbReference type="ARBA" id="ARBA00022679"/>
    </source>
</evidence>
<evidence type="ECO:0000313" key="7">
    <source>
        <dbReference type="EMBL" id="KAK6540257.1"/>
    </source>
</evidence>
<dbReference type="CDD" id="cd00130">
    <property type="entry name" value="PAS"/>
    <property type="match status" value="1"/>
</dbReference>
<reference evidence="7 8" key="1">
    <citation type="submission" date="2019-10" db="EMBL/GenBank/DDBJ databases">
        <authorList>
            <person name="Palmer J.M."/>
        </authorList>
    </citation>
    <scope>NUCLEOTIDE SEQUENCE [LARGE SCALE GENOMIC DNA]</scope>
    <source>
        <strain evidence="7 8">TWF694</strain>
    </source>
</reference>
<comment type="catalytic activity">
    <reaction evidence="1">
        <text>ATP + protein L-histidine = ADP + protein N-phospho-L-histidine.</text>
        <dbReference type="EC" id="2.7.13.3"/>
    </reaction>
</comment>
<gene>
    <name evidence="7" type="ORF">TWF694_009072</name>
</gene>
<protein>
    <recommendedName>
        <fullName evidence="2">histidine kinase</fullName>
        <ecNumber evidence="2">2.7.13.3</ecNumber>
    </recommendedName>
</protein>
<dbReference type="InterPro" id="IPR000014">
    <property type="entry name" value="PAS"/>
</dbReference>
<evidence type="ECO:0000259" key="6">
    <source>
        <dbReference type="PROSITE" id="PS50113"/>
    </source>
</evidence>
<dbReference type="SUPFAM" id="SSF55785">
    <property type="entry name" value="PYP-like sensor domain (PAS domain)"/>
    <property type="match status" value="1"/>
</dbReference>
<dbReference type="Gene3D" id="3.30.450.20">
    <property type="entry name" value="PAS domain"/>
    <property type="match status" value="1"/>
</dbReference>